<evidence type="ECO:0000256" key="1">
    <source>
        <dbReference type="SAM" id="SignalP"/>
    </source>
</evidence>
<keyword evidence="3" id="KW-1185">Reference proteome</keyword>
<dbReference type="RefSeq" id="XP_070887249.1">
    <property type="nucleotide sequence ID" value="XM_071028812.1"/>
</dbReference>
<dbReference type="Proteomes" id="UP001610432">
    <property type="component" value="Unassembled WGS sequence"/>
</dbReference>
<feature type="chain" id="PRO_5046425214" evidence="1">
    <location>
        <begin position="29"/>
        <end position="173"/>
    </location>
</feature>
<reference evidence="2 3" key="1">
    <citation type="submission" date="2024-07" db="EMBL/GenBank/DDBJ databases">
        <title>Section-level genome sequencing and comparative genomics of Aspergillus sections Usti and Cavernicolus.</title>
        <authorList>
            <consortium name="Lawrence Berkeley National Laboratory"/>
            <person name="Nybo J.L."/>
            <person name="Vesth T.C."/>
            <person name="Theobald S."/>
            <person name="Frisvad J.C."/>
            <person name="Larsen T.O."/>
            <person name="Kjaerboelling I."/>
            <person name="Rothschild-Mancinelli K."/>
            <person name="Lyhne E.K."/>
            <person name="Kogle M.E."/>
            <person name="Barry K."/>
            <person name="Clum A."/>
            <person name="Na H."/>
            <person name="Ledsgaard L."/>
            <person name="Lin J."/>
            <person name="Lipzen A."/>
            <person name="Kuo A."/>
            <person name="Riley R."/>
            <person name="Mondo S."/>
            <person name="Labutti K."/>
            <person name="Haridas S."/>
            <person name="Pangalinan J."/>
            <person name="Salamov A.A."/>
            <person name="Simmons B.A."/>
            <person name="Magnuson J.K."/>
            <person name="Chen J."/>
            <person name="Drula E."/>
            <person name="Henrissat B."/>
            <person name="Wiebenga A."/>
            <person name="Lubbers R.J."/>
            <person name="Gomes A.C."/>
            <person name="Macurrencykelacurrency M.R."/>
            <person name="Stajich J."/>
            <person name="Grigoriev I.V."/>
            <person name="Mortensen U.H."/>
            <person name="De Vries R.P."/>
            <person name="Baker S.E."/>
            <person name="Andersen M.R."/>
        </authorList>
    </citation>
    <scope>NUCLEOTIDE SEQUENCE [LARGE SCALE GENOMIC DNA]</scope>
    <source>
        <strain evidence="2 3">CBS 449.75</strain>
    </source>
</reference>
<dbReference type="GeneID" id="98143884"/>
<feature type="signal peptide" evidence="1">
    <location>
        <begin position="1"/>
        <end position="28"/>
    </location>
</feature>
<gene>
    <name evidence="2" type="ORF">BJX67DRAFT_350270</name>
</gene>
<keyword evidence="1" id="KW-0732">Signal</keyword>
<name>A0ABR4LUQ8_9EURO</name>
<comment type="caution">
    <text evidence="2">The sequence shown here is derived from an EMBL/GenBank/DDBJ whole genome shotgun (WGS) entry which is preliminary data.</text>
</comment>
<protein>
    <submittedName>
        <fullName evidence="2">Uncharacterized protein</fullName>
    </submittedName>
</protein>
<proteinExistence type="predicted"/>
<evidence type="ECO:0000313" key="2">
    <source>
        <dbReference type="EMBL" id="KAL2868270.1"/>
    </source>
</evidence>
<dbReference type="EMBL" id="JBFXLQ010000014">
    <property type="protein sequence ID" value="KAL2868270.1"/>
    <property type="molecule type" value="Genomic_DNA"/>
</dbReference>
<organism evidence="2 3">
    <name type="scientific">Aspergillus lucknowensis</name>
    <dbReference type="NCBI Taxonomy" id="176173"/>
    <lineage>
        <taxon>Eukaryota</taxon>
        <taxon>Fungi</taxon>
        <taxon>Dikarya</taxon>
        <taxon>Ascomycota</taxon>
        <taxon>Pezizomycotina</taxon>
        <taxon>Eurotiomycetes</taxon>
        <taxon>Eurotiomycetidae</taxon>
        <taxon>Eurotiales</taxon>
        <taxon>Aspergillaceae</taxon>
        <taxon>Aspergillus</taxon>
        <taxon>Aspergillus subgen. Nidulantes</taxon>
    </lineage>
</organism>
<accession>A0ABR4LUQ8</accession>
<sequence length="173" mass="18809">MSFVSGRCSLSLVAHISILLSTLRCTTSMSVESNTAAGYICIIVSGCGVGFLNTEDKRPGNKEQDPQECLAAWLLLTSYLPALADTLVGPPVSISKSVFCAKKASPLLTFLLMCLITCWMDAEVRSLFLGQCDDCHRWHGQVITTLLGSYTDILLLIFAQRLPCMHVTLSMDA</sequence>
<evidence type="ECO:0000313" key="3">
    <source>
        <dbReference type="Proteomes" id="UP001610432"/>
    </source>
</evidence>